<evidence type="ECO:0000256" key="6">
    <source>
        <dbReference type="ARBA" id="ARBA00031424"/>
    </source>
</evidence>
<proteinExistence type="predicted"/>
<evidence type="ECO:0000256" key="1">
    <source>
        <dbReference type="ARBA" id="ARBA00001298"/>
    </source>
</evidence>
<dbReference type="GO" id="GO:0000271">
    <property type="term" value="P:polysaccharide biosynthetic process"/>
    <property type="evidence" value="ECO:0007669"/>
    <property type="project" value="TreeGrafter"/>
</dbReference>
<name>A0A7C3C8Y6_9PROT</name>
<gene>
    <name evidence="9" type="ORF">ENJ46_03370</name>
</gene>
<dbReference type="EC" id="5.1.3.13" evidence="3"/>
<organism evidence="9">
    <name type="scientific">Hellea balneolensis</name>
    <dbReference type="NCBI Taxonomy" id="287478"/>
    <lineage>
        <taxon>Bacteria</taxon>
        <taxon>Pseudomonadati</taxon>
        <taxon>Pseudomonadota</taxon>
        <taxon>Alphaproteobacteria</taxon>
        <taxon>Maricaulales</taxon>
        <taxon>Robiginitomaculaceae</taxon>
        <taxon>Hellea</taxon>
    </lineage>
</organism>
<evidence type="ECO:0000256" key="2">
    <source>
        <dbReference type="ARBA" id="ARBA00001997"/>
    </source>
</evidence>
<accession>A0A7C3C8Y6</accession>
<evidence type="ECO:0000256" key="7">
    <source>
        <dbReference type="ARBA" id="ARBA00033311"/>
    </source>
</evidence>
<evidence type="ECO:0000256" key="4">
    <source>
        <dbReference type="ARBA" id="ARBA00019595"/>
    </source>
</evidence>
<evidence type="ECO:0000313" key="9">
    <source>
        <dbReference type="EMBL" id="HFB54941.1"/>
    </source>
</evidence>
<dbReference type="InterPro" id="IPR000888">
    <property type="entry name" value="RmlC-like"/>
</dbReference>
<dbReference type="AlphaFoldDB" id="A0A7C3C8Y6"/>
<dbReference type="Pfam" id="PF00908">
    <property type="entry name" value="dTDP_sugar_isom"/>
    <property type="match status" value="1"/>
</dbReference>
<dbReference type="PANTHER" id="PTHR21047:SF2">
    <property type="entry name" value="THYMIDINE DIPHOSPHO-4-KETO-RHAMNOSE 3,5-EPIMERASE"/>
    <property type="match status" value="1"/>
</dbReference>
<dbReference type="SUPFAM" id="SSF51182">
    <property type="entry name" value="RmlC-like cupins"/>
    <property type="match status" value="1"/>
</dbReference>
<comment type="caution">
    <text evidence="9">The sequence shown here is derived from an EMBL/GenBank/DDBJ whole genome shotgun (WGS) entry which is preliminary data.</text>
</comment>
<dbReference type="InterPro" id="IPR011051">
    <property type="entry name" value="RmlC_Cupin_sf"/>
</dbReference>
<evidence type="ECO:0000256" key="5">
    <source>
        <dbReference type="ARBA" id="ARBA00029758"/>
    </source>
</evidence>
<dbReference type="Gene3D" id="2.60.120.10">
    <property type="entry name" value="Jelly Rolls"/>
    <property type="match status" value="1"/>
</dbReference>
<evidence type="ECO:0000256" key="8">
    <source>
        <dbReference type="PIRSR" id="PIRSR600888-3"/>
    </source>
</evidence>
<dbReference type="InterPro" id="IPR014710">
    <property type="entry name" value="RmlC-like_jellyroll"/>
</dbReference>
<comment type="function">
    <text evidence="2">Catalyzes the epimerization of the C3' and C5'positions of dTDP-6-deoxy-D-xylo-4-hexulose, forming dTDP-6-deoxy-L-lyxo-4-hexulose.</text>
</comment>
<dbReference type="EMBL" id="DRMN01000224">
    <property type="protein sequence ID" value="HFB54941.1"/>
    <property type="molecule type" value="Genomic_DNA"/>
</dbReference>
<protein>
    <recommendedName>
        <fullName evidence="4">dTDP-4-dehydrorhamnose 3,5-epimerase</fullName>
        <ecNumber evidence="3">5.1.3.13</ecNumber>
    </recommendedName>
    <alternativeName>
        <fullName evidence="6">Thymidine diphospho-4-keto-rhamnose 3,5-epimerase</fullName>
    </alternativeName>
    <alternativeName>
        <fullName evidence="5">dTDP-4-keto-6-deoxyglucose 3,5-epimerase</fullName>
    </alternativeName>
    <alternativeName>
        <fullName evidence="7">dTDP-6-deoxy-D-xylo-4-hexulose 3,5-epimerase</fullName>
    </alternativeName>
</protein>
<dbReference type="GO" id="GO:0008830">
    <property type="term" value="F:dTDP-4-dehydrorhamnose 3,5-epimerase activity"/>
    <property type="evidence" value="ECO:0007669"/>
    <property type="project" value="UniProtKB-EC"/>
</dbReference>
<feature type="site" description="Participates in a stacking interaction with the thymidine ring of dTDP-4-oxo-6-deoxyglucose" evidence="8">
    <location>
        <position position="153"/>
    </location>
</feature>
<sequence length="192" mass="20873">MPPIGLGLICAGIDNAVATMELIDTDFDGIKVVRYFRAPDLRGIFVKPWLANVLAVPFGGVAEAYFSFSEKGVFRGLHYQRGDKAQKKYVVCLSGSVEDVALDMRPGSRTFGKVFRMRLDGMSGAGVIIPEGFAHGIFAYEPSTIVNFCDKPYAPGDEGGISWASLEELSDLDVTVISEKDASLPGRERMLL</sequence>
<evidence type="ECO:0000256" key="3">
    <source>
        <dbReference type="ARBA" id="ARBA00012098"/>
    </source>
</evidence>
<reference evidence="9" key="1">
    <citation type="journal article" date="2020" name="mSystems">
        <title>Genome- and Community-Level Interaction Insights into Carbon Utilization and Element Cycling Functions of Hydrothermarchaeota in Hydrothermal Sediment.</title>
        <authorList>
            <person name="Zhou Z."/>
            <person name="Liu Y."/>
            <person name="Xu W."/>
            <person name="Pan J."/>
            <person name="Luo Z.H."/>
            <person name="Li M."/>
        </authorList>
    </citation>
    <scope>NUCLEOTIDE SEQUENCE [LARGE SCALE GENOMIC DNA]</scope>
    <source>
        <strain evidence="9">HyVt-489</strain>
    </source>
</reference>
<dbReference type="PANTHER" id="PTHR21047">
    <property type="entry name" value="DTDP-6-DEOXY-D-GLUCOSE-3,5 EPIMERASE"/>
    <property type="match status" value="1"/>
</dbReference>
<comment type="catalytic activity">
    <reaction evidence="1">
        <text>dTDP-4-dehydro-6-deoxy-alpha-D-glucose = dTDP-4-dehydro-beta-L-rhamnose</text>
        <dbReference type="Rhea" id="RHEA:16969"/>
        <dbReference type="ChEBI" id="CHEBI:57649"/>
        <dbReference type="ChEBI" id="CHEBI:62830"/>
        <dbReference type="EC" id="5.1.3.13"/>
    </reaction>
</comment>
<dbReference type="GO" id="GO:0005829">
    <property type="term" value="C:cytosol"/>
    <property type="evidence" value="ECO:0007669"/>
    <property type="project" value="TreeGrafter"/>
</dbReference>
<dbReference type="Proteomes" id="UP000886042">
    <property type="component" value="Unassembled WGS sequence"/>
</dbReference>